<evidence type="ECO:0000256" key="6">
    <source>
        <dbReference type="ARBA" id="ARBA00022679"/>
    </source>
</evidence>
<keyword evidence="12" id="KW-0539">Nucleus</keyword>
<dbReference type="EC" id="2.7.7.6" evidence="15"/>
<feature type="region of interest" description="Disordered" evidence="16">
    <location>
        <begin position="1209"/>
        <end position="1358"/>
    </location>
</feature>
<reference evidence="18" key="1">
    <citation type="submission" date="2020-11" db="EMBL/GenBank/DDBJ databases">
        <authorList>
            <person name="Tran Van P."/>
        </authorList>
    </citation>
    <scope>NUCLEOTIDE SEQUENCE</scope>
</reference>
<dbReference type="SMART" id="SM00173">
    <property type="entry name" value="RAS"/>
    <property type="match status" value="1"/>
</dbReference>
<dbReference type="GO" id="GO:0003899">
    <property type="term" value="F:DNA-directed RNA polymerase activity"/>
    <property type="evidence" value="ECO:0007669"/>
    <property type="project" value="UniProtKB-EC"/>
</dbReference>
<accession>A0A7R8ZYL6</accession>
<evidence type="ECO:0000256" key="2">
    <source>
        <dbReference type="ARBA" id="ARBA00006460"/>
    </source>
</evidence>
<keyword evidence="9" id="KW-0862">Zinc</keyword>
<dbReference type="Pfam" id="PF04983">
    <property type="entry name" value="RNA_pol_Rpb1_3"/>
    <property type="match status" value="1"/>
</dbReference>
<evidence type="ECO:0000256" key="7">
    <source>
        <dbReference type="ARBA" id="ARBA00022695"/>
    </source>
</evidence>
<dbReference type="Gene3D" id="3.30.1490.180">
    <property type="entry name" value="RNA polymerase ii"/>
    <property type="match status" value="1"/>
</dbReference>
<evidence type="ECO:0000256" key="12">
    <source>
        <dbReference type="ARBA" id="ARBA00023242"/>
    </source>
</evidence>
<name>A0A7R8ZYL6_9CRUS</name>
<dbReference type="Pfam" id="PF04998">
    <property type="entry name" value="RNA_pol_Rpb1_5"/>
    <property type="match status" value="1"/>
</dbReference>
<evidence type="ECO:0000259" key="17">
    <source>
        <dbReference type="SMART" id="SM00663"/>
    </source>
</evidence>
<dbReference type="Gene3D" id="1.10.274.100">
    <property type="entry name" value="RNA polymerase Rpb1, domain 3"/>
    <property type="match status" value="1"/>
</dbReference>
<dbReference type="InterPro" id="IPR038120">
    <property type="entry name" value="Rpb1_funnel_sf"/>
</dbReference>
<dbReference type="NCBIfam" id="TIGR00231">
    <property type="entry name" value="small_GTP"/>
    <property type="match status" value="1"/>
</dbReference>
<evidence type="ECO:0000256" key="8">
    <source>
        <dbReference type="ARBA" id="ARBA00022723"/>
    </source>
</evidence>
<evidence type="ECO:0000256" key="16">
    <source>
        <dbReference type="SAM" id="MobiDB-lite"/>
    </source>
</evidence>
<dbReference type="Gene3D" id="6.20.50.80">
    <property type="match status" value="1"/>
</dbReference>
<dbReference type="InterPro" id="IPR005225">
    <property type="entry name" value="Small_GTP-bd"/>
</dbReference>
<evidence type="ECO:0000256" key="3">
    <source>
        <dbReference type="ARBA" id="ARBA00011251"/>
    </source>
</evidence>
<dbReference type="EMBL" id="CAJPEV010000168">
    <property type="protein sequence ID" value="CAG0881746.1"/>
    <property type="molecule type" value="Genomic_DNA"/>
</dbReference>
<proteinExistence type="inferred from homology"/>
<dbReference type="Proteomes" id="UP000677054">
    <property type="component" value="Unassembled WGS sequence"/>
</dbReference>
<dbReference type="OrthoDB" id="270392at2759"/>
<evidence type="ECO:0000256" key="10">
    <source>
        <dbReference type="ARBA" id="ARBA00022842"/>
    </source>
</evidence>
<dbReference type="SMART" id="SM00176">
    <property type="entry name" value="RAN"/>
    <property type="match status" value="1"/>
</dbReference>
<dbReference type="PANTHER" id="PTHR19376:SF11">
    <property type="entry name" value="DNA-DIRECTED RNA POLYMERASE I SUBUNIT RPA1"/>
    <property type="match status" value="1"/>
</dbReference>
<evidence type="ECO:0000256" key="15">
    <source>
        <dbReference type="RuleBase" id="RU004279"/>
    </source>
</evidence>
<dbReference type="Gene3D" id="2.40.40.20">
    <property type="match status" value="1"/>
</dbReference>
<dbReference type="FunFam" id="3.40.50.300:FF:001447">
    <property type="entry name" value="Ras-related protein Rab-1B"/>
    <property type="match status" value="1"/>
</dbReference>
<comment type="subunit">
    <text evidence="3">Component of the RNA polymerase I (Pol I) complex consisting of at least 13 subunits.</text>
</comment>
<dbReference type="PROSITE" id="PS51421">
    <property type="entry name" value="RAS"/>
    <property type="match status" value="1"/>
</dbReference>
<feature type="compositionally biased region" description="Acidic residues" evidence="16">
    <location>
        <begin position="1315"/>
        <end position="1329"/>
    </location>
</feature>
<feature type="compositionally biased region" description="Acidic residues" evidence="16">
    <location>
        <begin position="1239"/>
        <end position="1268"/>
    </location>
</feature>
<dbReference type="Gene3D" id="1.10.132.30">
    <property type="match status" value="1"/>
</dbReference>
<evidence type="ECO:0000256" key="9">
    <source>
        <dbReference type="ARBA" id="ARBA00022833"/>
    </source>
</evidence>
<dbReference type="GO" id="GO:0005525">
    <property type="term" value="F:GTP binding"/>
    <property type="evidence" value="ECO:0007669"/>
    <property type="project" value="InterPro"/>
</dbReference>
<dbReference type="InterPro" id="IPR006592">
    <property type="entry name" value="RNA_pol_N"/>
</dbReference>
<dbReference type="Gene3D" id="3.40.50.300">
    <property type="entry name" value="P-loop containing nucleotide triphosphate hydrolases"/>
    <property type="match status" value="1"/>
</dbReference>
<dbReference type="InterPro" id="IPR015699">
    <property type="entry name" value="DNA-dir_RNA_pol1_lsu_N"/>
</dbReference>
<organism evidence="18">
    <name type="scientific">Darwinula stevensoni</name>
    <dbReference type="NCBI Taxonomy" id="69355"/>
    <lineage>
        <taxon>Eukaryota</taxon>
        <taxon>Metazoa</taxon>
        <taxon>Ecdysozoa</taxon>
        <taxon>Arthropoda</taxon>
        <taxon>Crustacea</taxon>
        <taxon>Oligostraca</taxon>
        <taxon>Ostracoda</taxon>
        <taxon>Podocopa</taxon>
        <taxon>Podocopida</taxon>
        <taxon>Darwinulocopina</taxon>
        <taxon>Darwinuloidea</taxon>
        <taxon>Darwinulidae</taxon>
        <taxon>Darwinula</taxon>
    </lineage>
</organism>
<dbReference type="InterPro" id="IPR027417">
    <property type="entry name" value="P-loop_NTPase"/>
</dbReference>
<dbReference type="InterPro" id="IPR045867">
    <property type="entry name" value="DNA-dir_RpoC_beta_prime"/>
</dbReference>
<dbReference type="GO" id="GO:0003677">
    <property type="term" value="F:DNA binding"/>
    <property type="evidence" value="ECO:0007669"/>
    <property type="project" value="InterPro"/>
</dbReference>
<dbReference type="Pfam" id="PF00623">
    <property type="entry name" value="RNA_pol_Rpb1_2"/>
    <property type="match status" value="1"/>
</dbReference>
<feature type="domain" description="RNA polymerase N-terminal" evidence="17">
    <location>
        <begin position="162"/>
        <end position="486"/>
    </location>
</feature>
<keyword evidence="6 15" id="KW-0808">Transferase</keyword>
<keyword evidence="8" id="KW-0479">Metal-binding</keyword>
<dbReference type="SMART" id="SM00175">
    <property type="entry name" value="RAB"/>
    <property type="match status" value="1"/>
</dbReference>
<comment type="subcellular location">
    <subcellularLocation>
        <location evidence="1">Nucleus</location>
        <location evidence="1">Nucleolus</location>
    </subcellularLocation>
</comment>
<dbReference type="GO" id="GO:0005736">
    <property type="term" value="C:RNA polymerase I complex"/>
    <property type="evidence" value="ECO:0007669"/>
    <property type="project" value="UniProtKB-ARBA"/>
</dbReference>
<dbReference type="SUPFAM" id="SSF52540">
    <property type="entry name" value="P-loop containing nucleoside triphosphate hydrolases"/>
    <property type="match status" value="1"/>
</dbReference>
<evidence type="ECO:0000256" key="11">
    <source>
        <dbReference type="ARBA" id="ARBA00023163"/>
    </source>
</evidence>
<evidence type="ECO:0000256" key="5">
    <source>
        <dbReference type="ARBA" id="ARBA00022553"/>
    </source>
</evidence>
<dbReference type="PRINTS" id="PR00449">
    <property type="entry name" value="RASTRNSFRMNG"/>
</dbReference>
<evidence type="ECO:0000256" key="4">
    <source>
        <dbReference type="ARBA" id="ARBA00022478"/>
    </source>
</evidence>
<dbReference type="Pfam" id="PF00071">
    <property type="entry name" value="Ras"/>
    <property type="match status" value="1"/>
</dbReference>
<dbReference type="Gene3D" id="3.30.70.2850">
    <property type="match status" value="1"/>
</dbReference>
<dbReference type="PROSITE" id="PS51420">
    <property type="entry name" value="RHO"/>
    <property type="match status" value="1"/>
</dbReference>
<dbReference type="FunFam" id="2.40.40.20:FF:000019">
    <property type="entry name" value="DNA-directed RNA polymerase II subunit RPB1"/>
    <property type="match status" value="1"/>
</dbReference>
<dbReference type="SUPFAM" id="SSF64484">
    <property type="entry name" value="beta and beta-prime subunits of DNA dependent RNA-polymerase"/>
    <property type="match status" value="1"/>
</dbReference>
<feature type="compositionally biased region" description="Acidic residues" evidence="16">
    <location>
        <begin position="1296"/>
        <end position="1306"/>
    </location>
</feature>
<gene>
    <name evidence="18" type="ORF">DSTB1V02_LOCUS1710</name>
</gene>
<dbReference type="InterPro" id="IPR001806">
    <property type="entry name" value="Small_GTPase"/>
</dbReference>
<dbReference type="InterPro" id="IPR007066">
    <property type="entry name" value="RNA_pol_Rpb1_3"/>
</dbReference>
<dbReference type="CDD" id="cd01435">
    <property type="entry name" value="RNAP_I_RPA1_N"/>
    <property type="match status" value="1"/>
</dbReference>
<dbReference type="SMART" id="SM00174">
    <property type="entry name" value="RHO"/>
    <property type="match status" value="1"/>
</dbReference>
<evidence type="ECO:0000313" key="19">
    <source>
        <dbReference type="Proteomes" id="UP000677054"/>
    </source>
</evidence>
<evidence type="ECO:0000256" key="14">
    <source>
        <dbReference type="ARBA" id="ARBA00053996"/>
    </source>
</evidence>
<protein>
    <recommendedName>
        <fullName evidence="15">DNA-directed RNA polymerase subunit</fullName>
        <ecNumber evidence="15">2.7.7.6</ecNumber>
    </recommendedName>
</protein>
<dbReference type="EMBL" id="LR899685">
    <property type="protein sequence ID" value="CAD7241730.1"/>
    <property type="molecule type" value="Genomic_DNA"/>
</dbReference>
<dbReference type="InterPro" id="IPR042102">
    <property type="entry name" value="RNA_pol_Rpb1_3_sf"/>
</dbReference>
<comment type="similarity">
    <text evidence="2 15">Belongs to the RNA polymerase beta' chain family.</text>
</comment>
<keyword evidence="4 15" id="KW-0240">DNA-directed RNA polymerase</keyword>
<dbReference type="PANTHER" id="PTHR19376">
    <property type="entry name" value="DNA-DIRECTED RNA POLYMERASE"/>
    <property type="match status" value="1"/>
</dbReference>
<comment type="function">
    <text evidence="14">DNA-dependent RNA polymerase catalyzes the transcription of DNA into RNA using the four ribonucleoside triphosphates as substrates. Largest and catalytic core component of RNA polymerase I which synthesizes ribosomal RNA precursors. Forms the polymerase active center together with the second largest subunit. A single stranded DNA template strand of the promoter is positioned within the central active site cleft of Pol I. A bridging helix emanates from RPA1 and crosses the cleft near the catalytic site and is thought to promote translocation of Pol I by acting as a ratchet that moves the RNA-DNA hybrid through the active site by switching from straight to bent conformations at each step of nucleotide addition.</text>
</comment>
<dbReference type="FunFam" id="1.10.274.100:FF:000012">
    <property type="entry name" value="DNA-directed RNA polymerase subunit"/>
    <property type="match status" value="1"/>
</dbReference>
<dbReference type="GO" id="GO:0003924">
    <property type="term" value="F:GTPase activity"/>
    <property type="evidence" value="ECO:0007669"/>
    <property type="project" value="InterPro"/>
</dbReference>
<comment type="catalytic activity">
    <reaction evidence="13 15">
        <text>RNA(n) + a ribonucleoside 5'-triphosphate = RNA(n+1) + diphosphate</text>
        <dbReference type="Rhea" id="RHEA:21248"/>
        <dbReference type="Rhea" id="RHEA-COMP:14527"/>
        <dbReference type="Rhea" id="RHEA-COMP:17342"/>
        <dbReference type="ChEBI" id="CHEBI:33019"/>
        <dbReference type="ChEBI" id="CHEBI:61557"/>
        <dbReference type="ChEBI" id="CHEBI:140395"/>
        <dbReference type="EC" id="2.7.7.6"/>
    </reaction>
</comment>
<evidence type="ECO:0000256" key="1">
    <source>
        <dbReference type="ARBA" id="ARBA00004604"/>
    </source>
</evidence>
<dbReference type="InterPro" id="IPR007080">
    <property type="entry name" value="RNA_pol_Rpb1_1"/>
</dbReference>
<keyword evidence="11 15" id="KW-0804">Transcription</keyword>
<dbReference type="SMART" id="SM00663">
    <property type="entry name" value="RPOLA_N"/>
    <property type="match status" value="1"/>
</dbReference>
<keyword evidence="7 15" id="KW-0548">Nucleotidyltransferase</keyword>
<keyword evidence="19" id="KW-1185">Reference proteome</keyword>
<evidence type="ECO:0000256" key="13">
    <source>
        <dbReference type="ARBA" id="ARBA00048552"/>
    </source>
</evidence>
<dbReference type="InterPro" id="IPR000722">
    <property type="entry name" value="RNA_pol_asu"/>
</dbReference>
<sequence length="1818" mass="204132">MEVPQWVHVAATGPDIELPINETGIVIDTSLRPMQQIHAYVDALCSDHWKKCSRTSRNIVTEYNQVVQNFLLECCKNLKCKACGKTSPKLLVDGGRIMSEERFARGEKNQGKSAGPQRTFLTAVKIRSHFHEVWKTDAEAFQIAVPMFSKDLNTTKWEYPTDALFIQVLPVPPPKMRPASVCEGRTAEHPVTANLQRVLEAIQNIGNAKQSIAEMQEKMGKGEGSIWGKLDQACFNLQLRVNGVIDADATYSKVAEFRPGIKQLLERKEGLFRMYMMGKRVNHAARSVITPDPYLRVDEIGIPQVMATRLSYPTVVTPWNVEELQQAVLNGPANYPGALEVEYEDGTVHRLSPWNLKQRKAIAGKLLMSKGSIETLNRSKVVYRHLLSGDVLLVNRQPTLHRASILGHKVRVLSTGRTLSLHYGVCKAYNADFDGDEMNVHFPQNELARSEGRNIAGVSHNYLVPKDGTPLPGLIQDHIISAVLLTVRGRFFSREEYIQLVWSGLESQNMRIFLLPASILKPKMMWSGKQVISTILINLTPPNKEPINLLSQTKIQEKTWQNGVRHEWKAGGGPFPSDHCMGEGQVIIRNGELLTGVLEKSQCGSSSYSLFHCVNQLYGGDSCVTLMSSFSRLLTFYLQQHGFSIGIRDVLVHPDAERLRRKIARKSTKVSSCLHLHLLEPELKVGPTVASTALEVDFDGIGKKMRAAHLSMSEKLGLQRLDRAYKTFLDKYNNKINQVCMGDGLVKAFPANNLHLMVVSGAKGSMVNAMQMSCLLGQMELEGKRPPLMISGRSLPSFPAYDTSPRAGGFGLIDTAVKTSRSGYLQRSLIKHLEGLTVEYDTTVRDADGSIIQFLYGEDGMDVTKTQFLKNGKIQFLVENADSIYREEELSQVQNTITPDEKIDLEKAKKQLRRWERHRSSVLTSPNPSKWYSAFTLFSRDHIDQVKMKESSKGDQKQPRGRTRASHMLVKLWRDASPSSHHQYKKASKHRPDPITGAFLPSRIFGSISENMEEVINSYWKRKEEEEGAVNAYLPKTEYLNMMYLECMKGMAVPGDPVGVLAAQSIGEPSTQMTLNTFHFAGRGEMNVTLGIPRLREILMDATKNLRTPSMECPALPHLGFQAGPILEDLARKFTRVTLADVLHKVDVQEEISMEGRSGRVYHMRFTFLAEDLYREKCVLTAHRILDHMEKVFLKRLIRAAVGRLKTSNQTSKSLDMASEEESSLATAKFGRSGRGNEEGEEMQVAEDMDAGGDEGGSDLDDALEEDSSASRRRTRGTDQLEYEAADELPSPDGDCNYDDIEEGEVGENHKIEVDDGDNGGVEEPEEAWQESRSPRGKGELRLGAQEEEDEVNPGHPFEEEMEEEWEETDESMERQAAVLSQSPLFLNYKYDMESEGWCEIHFMMDLVVGRADFWTLIRELARKDVVYEIPGIQKAIVVKDKGVVPLLKTDGINMLEMFKYGDVLNLKKLHTNHIHVMADMYGIEAASHCIIKELQGVFGVYGIAIDPRHLTLIADYMTYDGTYQPFNRRAIAASASPIQQMSFETTVNFLRQAIISGECVQVGAKERESERLVYGEDRRVMRGGSTSSTNGIDYDYLIKFLALGDSGVGKTSFLHQYTHGIFDSKFISTVGIDFREKRVVHRLRGTDGYCGRSQRIHLQLWDTAGQESLTTAFYRDAMGFLLFFDLTNEKSLLAVRDWLDQLKTHAYCEDPDVVLCGNKADLEEERVIGGETARDVAQRLGLPYVETSAASGQNVSKAVEMLLDLVMMRIERALDRRIPTGTGTDPNDIFRLSSDSNLPSSSRKMFKHSRFPTNCNC</sequence>
<dbReference type="GO" id="GO:0046872">
    <property type="term" value="F:metal ion binding"/>
    <property type="evidence" value="ECO:0007669"/>
    <property type="project" value="UniProtKB-KW"/>
</dbReference>
<keyword evidence="5" id="KW-0597">Phosphoprotein</keyword>
<dbReference type="PROSITE" id="PS51419">
    <property type="entry name" value="RAB"/>
    <property type="match status" value="1"/>
</dbReference>
<evidence type="ECO:0000313" key="18">
    <source>
        <dbReference type="EMBL" id="CAD7241730.1"/>
    </source>
</evidence>
<dbReference type="Pfam" id="PF04997">
    <property type="entry name" value="RNA_pol_Rpb1_1"/>
    <property type="match status" value="1"/>
</dbReference>
<dbReference type="GO" id="GO:0006351">
    <property type="term" value="P:DNA-templated transcription"/>
    <property type="evidence" value="ECO:0007669"/>
    <property type="project" value="InterPro"/>
</dbReference>
<dbReference type="InterPro" id="IPR007081">
    <property type="entry name" value="RNA_pol_Rpb1_5"/>
</dbReference>
<keyword evidence="10" id="KW-0460">Magnesium</keyword>